<evidence type="ECO:0000313" key="2">
    <source>
        <dbReference type="EMBL" id="KAK6533613.1"/>
    </source>
</evidence>
<gene>
    <name evidence="2" type="ORF">TWF694_002550</name>
</gene>
<reference evidence="2 3" key="1">
    <citation type="submission" date="2019-10" db="EMBL/GenBank/DDBJ databases">
        <authorList>
            <person name="Palmer J.M."/>
        </authorList>
    </citation>
    <scope>NUCLEOTIDE SEQUENCE [LARGE SCALE GENOMIC DNA]</scope>
    <source>
        <strain evidence="2 3">TWF694</strain>
    </source>
</reference>
<dbReference type="EMBL" id="JAVHJO010000011">
    <property type="protein sequence ID" value="KAK6533613.1"/>
    <property type="molecule type" value="Genomic_DNA"/>
</dbReference>
<evidence type="ECO:0000256" key="1">
    <source>
        <dbReference type="SAM" id="MobiDB-lite"/>
    </source>
</evidence>
<name>A0AAV9X3I8_9PEZI</name>
<protein>
    <recommendedName>
        <fullName evidence="4">PPPDE domain-containing protein</fullName>
    </recommendedName>
</protein>
<evidence type="ECO:0000313" key="3">
    <source>
        <dbReference type="Proteomes" id="UP001365542"/>
    </source>
</evidence>
<dbReference type="Proteomes" id="UP001365542">
    <property type="component" value="Unassembled WGS sequence"/>
</dbReference>
<proteinExistence type="predicted"/>
<feature type="region of interest" description="Disordered" evidence="1">
    <location>
        <begin position="212"/>
        <end position="268"/>
    </location>
</feature>
<comment type="caution">
    <text evidence="2">The sequence shown here is derived from an EMBL/GenBank/DDBJ whole genome shotgun (WGS) entry which is preliminary data.</text>
</comment>
<sequence length="268" mass="31249">MDSKTRTVFTVLTGRYGRSPDEQFDAYICAADWKKKPYGWNAHWSLFLRVATLAGTDEDTEYKHMGLKVDAYPDEARHRGETSVEIKPQYELVQKRGARRMFPLRKLRLTADELVRVGVEIGHDRPFDMAASNCQIFVAEVLQRIVDEGYWEQKYYNEFMQENGTVFTNAYIMALTAIIPIVEREFFPSWFRIHTLFGLTYTAERVTLAPPQQEGEEARLVEVRPHDKRRENQGSSSGQSSSGSRRPERQYQPDQSYLEFDERGKCYF</sequence>
<evidence type="ECO:0008006" key="4">
    <source>
        <dbReference type="Google" id="ProtNLM"/>
    </source>
</evidence>
<dbReference type="AlphaFoldDB" id="A0AAV9X3I8"/>
<accession>A0AAV9X3I8</accession>
<feature type="compositionally biased region" description="Basic and acidic residues" evidence="1">
    <location>
        <begin position="216"/>
        <end position="232"/>
    </location>
</feature>
<feature type="compositionally biased region" description="Low complexity" evidence="1">
    <location>
        <begin position="233"/>
        <end position="244"/>
    </location>
</feature>
<keyword evidence="3" id="KW-1185">Reference proteome</keyword>
<organism evidence="2 3">
    <name type="scientific">Orbilia ellipsospora</name>
    <dbReference type="NCBI Taxonomy" id="2528407"/>
    <lineage>
        <taxon>Eukaryota</taxon>
        <taxon>Fungi</taxon>
        <taxon>Dikarya</taxon>
        <taxon>Ascomycota</taxon>
        <taxon>Pezizomycotina</taxon>
        <taxon>Orbiliomycetes</taxon>
        <taxon>Orbiliales</taxon>
        <taxon>Orbiliaceae</taxon>
        <taxon>Orbilia</taxon>
    </lineage>
</organism>